<proteinExistence type="predicted"/>
<evidence type="ECO:0000313" key="2">
    <source>
        <dbReference type="Proteomes" id="UP000516513"/>
    </source>
</evidence>
<reference evidence="1 2" key="1">
    <citation type="submission" date="2020-07" db="EMBL/GenBank/DDBJ databases">
        <title>Complete genome sequence of Rhizobium japonicum phage Paso.</title>
        <authorList>
            <person name="McBee D.B."/>
            <person name="Ravindran A."/>
            <person name="Newkirk H."/>
            <person name="Gonzalez C."/>
            <person name="Young R."/>
            <person name="Liu M."/>
        </authorList>
    </citation>
    <scope>NUCLEOTIDE SEQUENCE [LARGE SCALE GENOMIC DNA]</scope>
</reference>
<accession>A0A7L8G6Q4</accession>
<sequence>MASKPLNFPAPINQAYNGAVSNVRTTLNEWQAKITKSPGFKNELMAQLTVFITANA</sequence>
<evidence type="ECO:0000313" key="1">
    <source>
        <dbReference type="EMBL" id="QOE32170.1"/>
    </source>
</evidence>
<name>A0A7L8G6Q4_9CAUD</name>
<dbReference type="Proteomes" id="UP000516513">
    <property type="component" value="Segment"/>
</dbReference>
<gene>
    <name evidence="1" type="ORF">CPT_Paso_053</name>
</gene>
<organism evidence="1 2">
    <name type="scientific">Rhizobium phage Paso</name>
    <dbReference type="NCBI Taxonomy" id="2767574"/>
    <lineage>
        <taxon>Viruses</taxon>
        <taxon>Duplodnaviria</taxon>
        <taxon>Heunggongvirae</taxon>
        <taxon>Uroviricota</taxon>
        <taxon>Caudoviricetes</taxon>
        <taxon>Autographivirales</taxon>
        <taxon>Dunnvirinae</taxon>
        <taxon>Pasovirus</taxon>
        <taxon>Pasovirus paso</taxon>
    </lineage>
</organism>
<dbReference type="EMBL" id="MT708546">
    <property type="protein sequence ID" value="QOE32170.1"/>
    <property type="molecule type" value="Genomic_DNA"/>
</dbReference>
<keyword evidence="2" id="KW-1185">Reference proteome</keyword>
<protein>
    <submittedName>
        <fullName evidence="1">Uncharacterized protein</fullName>
    </submittedName>
</protein>